<gene>
    <name evidence="2" type="ORF">HNQ80_000393</name>
</gene>
<name>A0A841KKC7_9FIRM</name>
<sequence>MDINNTMEQNVSTLFSNIESFAQQEGTLGKPISVEDKTLIPVISVSIGYGGGNSSGKLTQGSTTASQGSANTGMDALGLGARISTDAVLIVDQGNISAISINTTSGAMNQLMNKLPQMVGMGQNAQQQGQQQGQQQQGQQQNQ</sequence>
<dbReference type="AlphaFoldDB" id="A0A841KKC7"/>
<comment type="caution">
    <text evidence="2">The sequence shown here is derived from an EMBL/GenBank/DDBJ whole genome shotgun (WGS) entry which is preliminary data.</text>
</comment>
<accession>A0A841KKC7</accession>
<dbReference type="Proteomes" id="UP000579281">
    <property type="component" value="Unassembled WGS sequence"/>
</dbReference>
<dbReference type="Pfam" id="PF09579">
    <property type="entry name" value="Spore_YtfJ"/>
    <property type="match status" value="1"/>
</dbReference>
<organism evidence="2 3">
    <name type="scientific">Anaerosolibacter carboniphilus</name>
    <dbReference type="NCBI Taxonomy" id="1417629"/>
    <lineage>
        <taxon>Bacteria</taxon>
        <taxon>Bacillati</taxon>
        <taxon>Bacillota</taxon>
        <taxon>Clostridia</taxon>
        <taxon>Peptostreptococcales</taxon>
        <taxon>Thermotaleaceae</taxon>
        <taxon>Anaerosolibacter</taxon>
    </lineage>
</organism>
<protein>
    <submittedName>
        <fullName evidence="2">Putative spore protein YtfJ</fullName>
    </submittedName>
</protein>
<feature type="compositionally biased region" description="Low complexity" evidence="1">
    <location>
        <begin position="122"/>
        <end position="143"/>
    </location>
</feature>
<feature type="region of interest" description="Disordered" evidence="1">
    <location>
        <begin position="121"/>
        <end position="143"/>
    </location>
</feature>
<evidence type="ECO:0000313" key="2">
    <source>
        <dbReference type="EMBL" id="MBB6214324.1"/>
    </source>
</evidence>
<dbReference type="InterPro" id="IPR014229">
    <property type="entry name" value="Spore_YtfJ"/>
</dbReference>
<dbReference type="RefSeq" id="WP_243182894.1">
    <property type="nucleotide sequence ID" value="NZ_JACHEN010000001.1"/>
</dbReference>
<reference evidence="2 3" key="1">
    <citation type="submission" date="2020-08" db="EMBL/GenBank/DDBJ databases">
        <title>Genomic Encyclopedia of Type Strains, Phase IV (KMG-IV): sequencing the most valuable type-strain genomes for metagenomic binning, comparative biology and taxonomic classification.</title>
        <authorList>
            <person name="Goeker M."/>
        </authorList>
    </citation>
    <scope>NUCLEOTIDE SEQUENCE [LARGE SCALE GENOMIC DNA]</scope>
    <source>
        <strain evidence="2 3">DSM 103526</strain>
    </source>
</reference>
<keyword evidence="3" id="KW-1185">Reference proteome</keyword>
<proteinExistence type="predicted"/>
<dbReference type="EMBL" id="JACHEN010000001">
    <property type="protein sequence ID" value="MBB6214324.1"/>
    <property type="molecule type" value="Genomic_DNA"/>
</dbReference>
<evidence type="ECO:0000256" key="1">
    <source>
        <dbReference type="SAM" id="MobiDB-lite"/>
    </source>
</evidence>
<evidence type="ECO:0000313" key="3">
    <source>
        <dbReference type="Proteomes" id="UP000579281"/>
    </source>
</evidence>